<dbReference type="EMBL" id="JACHID010000001">
    <property type="protein sequence ID" value="MBB5020852.1"/>
    <property type="molecule type" value="Genomic_DNA"/>
</dbReference>
<organism evidence="2 3">
    <name type="scientific">Desulfurispira natronophila</name>
    <dbReference type="NCBI Taxonomy" id="682562"/>
    <lineage>
        <taxon>Bacteria</taxon>
        <taxon>Pseudomonadati</taxon>
        <taxon>Chrysiogenota</taxon>
        <taxon>Chrysiogenia</taxon>
        <taxon>Chrysiogenales</taxon>
        <taxon>Chrysiogenaceae</taxon>
        <taxon>Desulfurispira</taxon>
    </lineage>
</organism>
<accession>A0A7W8DFX8</accession>
<dbReference type="Gene3D" id="3.40.50.150">
    <property type="entry name" value="Vaccinia Virus protein VP39"/>
    <property type="match status" value="1"/>
</dbReference>
<keyword evidence="2" id="KW-0489">Methyltransferase</keyword>
<protein>
    <submittedName>
        <fullName evidence="2">tRNA U34 5-methylaminomethyl-2-thiouridine-forming methyltransferase MnmC</fullName>
    </submittedName>
</protein>
<dbReference type="GO" id="GO:0032259">
    <property type="term" value="P:methylation"/>
    <property type="evidence" value="ECO:0007669"/>
    <property type="project" value="UniProtKB-KW"/>
</dbReference>
<sequence>MNSETETTVATTQDGTHTRFSQEFGEHYHSCKDGAWRESLHKHVLPGVQLSNALAKPVIRILDICFGLGFNSLATLWYLQQRNYQGIIQIISPEADTQLLASLPDHPYPTELSPYQPLIVSLAREHYSHSTEHNVTIEINTEDARQVILGQNDPFDIIYQDPFSPARNPELWSLEYFQQLLRLLSPQGIITTYSQATPVRLAMSLAGLQVYSYHNPEASIRGGTLASRCVNLPQIAPIDMVEKSRRSSIKHPYRDLHLKSTREEIRKRYHEENTT</sequence>
<evidence type="ECO:0000313" key="3">
    <source>
        <dbReference type="Proteomes" id="UP000528322"/>
    </source>
</evidence>
<dbReference type="GO" id="GO:0008168">
    <property type="term" value="F:methyltransferase activity"/>
    <property type="evidence" value="ECO:0007669"/>
    <property type="project" value="UniProtKB-KW"/>
</dbReference>
<dbReference type="SUPFAM" id="SSF53335">
    <property type="entry name" value="S-adenosyl-L-methionine-dependent methyltransferases"/>
    <property type="match status" value="2"/>
</dbReference>
<proteinExistence type="predicted"/>
<evidence type="ECO:0000313" key="2">
    <source>
        <dbReference type="EMBL" id="MBB5020852.1"/>
    </source>
</evidence>
<comment type="caution">
    <text evidence="2">The sequence shown here is derived from an EMBL/GenBank/DDBJ whole genome shotgun (WGS) entry which is preliminary data.</text>
</comment>
<dbReference type="InterPro" id="IPR029063">
    <property type="entry name" value="SAM-dependent_MTases_sf"/>
</dbReference>
<dbReference type="RefSeq" id="WP_183728404.1">
    <property type="nucleotide sequence ID" value="NZ_JACHID010000001.1"/>
</dbReference>
<name>A0A7W8DFX8_9BACT</name>
<keyword evidence="2" id="KW-0808">Transferase</keyword>
<dbReference type="GO" id="GO:0016645">
    <property type="term" value="F:oxidoreductase activity, acting on the CH-NH group of donors"/>
    <property type="evidence" value="ECO:0007669"/>
    <property type="project" value="InterPro"/>
</dbReference>
<feature type="domain" description="MnmC-like methyltransferase" evidence="1">
    <location>
        <begin position="122"/>
        <end position="212"/>
    </location>
</feature>
<dbReference type="Pfam" id="PF05430">
    <property type="entry name" value="Methyltransf_30"/>
    <property type="match status" value="1"/>
</dbReference>
<dbReference type="Proteomes" id="UP000528322">
    <property type="component" value="Unassembled WGS sequence"/>
</dbReference>
<dbReference type="PANTHER" id="PTHR39963">
    <property type="entry name" value="SLL0983 PROTEIN"/>
    <property type="match status" value="1"/>
</dbReference>
<dbReference type="PANTHER" id="PTHR39963:SF1">
    <property type="entry name" value="MNMC-LIKE METHYLTRANSFERASE DOMAIN-CONTAINING PROTEIN"/>
    <property type="match status" value="1"/>
</dbReference>
<evidence type="ECO:0000259" key="1">
    <source>
        <dbReference type="Pfam" id="PF05430"/>
    </source>
</evidence>
<reference evidence="2 3" key="1">
    <citation type="submission" date="2020-08" db="EMBL/GenBank/DDBJ databases">
        <title>Genomic Encyclopedia of Type Strains, Phase IV (KMG-IV): sequencing the most valuable type-strain genomes for metagenomic binning, comparative biology and taxonomic classification.</title>
        <authorList>
            <person name="Goeker M."/>
        </authorList>
    </citation>
    <scope>NUCLEOTIDE SEQUENCE [LARGE SCALE GENOMIC DNA]</scope>
    <source>
        <strain evidence="2 3">DSM 22071</strain>
    </source>
</reference>
<dbReference type="AlphaFoldDB" id="A0A7W8DFX8"/>
<gene>
    <name evidence="2" type="ORF">HNR37_000155</name>
</gene>
<keyword evidence="3" id="KW-1185">Reference proteome</keyword>
<dbReference type="InterPro" id="IPR008471">
    <property type="entry name" value="MnmC-like_methylTransf"/>
</dbReference>